<keyword evidence="1" id="KW-0472">Membrane</keyword>
<evidence type="ECO:0000256" key="1">
    <source>
        <dbReference type="SAM" id="Phobius"/>
    </source>
</evidence>
<keyword evidence="3" id="KW-1185">Reference proteome</keyword>
<reference evidence="3" key="1">
    <citation type="journal article" date="2019" name="Int. J. Syst. Evol. Microbiol.">
        <title>The Global Catalogue of Microorganisms (GCM) 10K type strain sequencing project: providing services to taxonomists for standard genome sequencing and annotation.</title>
        <authorList>
            <consortium name="The Broad Institute Genomics Platform"/>
            <consortium name="The Broad Institute Genome Sequencing Center for Infectious Disease"/>
            <person name="Wu L."/>
            <person name="Ma J."/>
        </authorList>
    </citation>
    <scope>NUCLEOTIDE SEQUENCE [LARGE SCALE GENOMIC DNA]</scope>
    <source>
        <strain evidence="3">CCM 8702</strain>
    </source>
</reference>
<gene>
    <name evidence="2" type="ORF">GCM10007362_03940</name>
</gene>
<dbReference type="Proteomes" id="UP000605427">
    <property type="component" value="Unassembled WGS sequence"/>
</dbReference>
<dbReference type="EMBL" id="BMDD01000001">
    <property type="protein sequence ID" value="GGH69167.1"/>
    <property type="molecule type" value="Genomic_DNA"/>
</dbReference>
<keyword evidence="1" id="KW-0812">Transmembrane</keyword>
<evidence type="ECO:0000313" key="2">
    <source>
        <dbReference type="EMBL" id="GGH69167.1"/>
    </source>
</evidence>
<feature type="transmembrane region" description="Helical" evidence="1">
    <location>
        <begin position="15"/>
        <end position="32"/>
    </location>
</feature>
<proteinExistence type="predicted"/>
<accession>A0ABQ1ZK07</accession>
<name>A0ABQ1ZK07_9BACL</name>
<comment type="caution">
    <text evidence="2">The sequence shown here is derived from an EMBL/GenBank/DDBJ whole genome shotgun (WGS) entry which is preliminary data.</text>
</comment>
<dbReference type="RefSeq" id="WP_172238302.1">
    <property type="nucleotide sequence ID" value="NZ_BMDD01000001.1"/>
</dbReference>
<organism evidence="2 3">
    <name type="scientific">Saccharibacillus endophyticus</name>
    <dbReference type="NCBI Taxonomy" id="2060666"/>
    <lineage>
        <taxon>Bacteria</taxon>
        <taxon>Bacillati</taxon>
        <taxon>Bacillota</taxon>
        <taxon>Bacilli</taxon>
        <taxon>Bacillales</taxon>
        <taxon>Paenibacillaceae</taxon>
        <taxon>Saccharibacillus</taxon>
    </lineage>
</organism>
<sequence>MRTAKAAARSGDSGTFVSVFGVFAIWILTAAAEYEHKRKDASPTEIGIASFLERT</sequence>
<evidence type="ECO:0000313" key="3">
    <source>
        <dbReference type="Proteomes" id="UP000605427"/>
    </source>
</evidence>
<keyword evidence="1" id="KW-1133">Transmembrane helix</keyword>
<protein>
    <submittedName>
        <fullName evidence="2">Uncharacterized protein</fullName>
    </submittedName>
</protein>